<feature type="domain" description="Methyltransferase type 11" evidence="1">
    <location>
        <begin position="60"/>
        <end position="153"/>
    </location>
</feature>
<comment type="caution">
    <text evidence="2">The sequence shown here is derived from an EMBL/GenBank/DDBJ whole genome shotgun (WGS) entry which is preliminary data.</text>
</comment>
<sequence length="286" mass="30495">MTATPGTTADIPQTPEEFLRDFHNRFPGQQSVGVEASPTAAGRTSYQEFADRVAGSRSVLDLGCADGALLEVLAARGAEELAGVDLSGAELALARQRPALAGADLRQGRAQELPFPDGSFDAVVSHMAFMLMTDVERVVAEAARVLVPGGILAVAVGGGAVAGEAMELFLSLARPHFHAASDAGRRMPKLGDRRARTREGLDEILAPAGFAPVTWESIVLDQSGTPEQVLEFNLSIFYDLVVLEEDQIARLRRAFLDDARALVSDGRLPCGMRVNIATSRLELRTS</sequence>
<proteinExistence type="predicted"/>
<dbReference type="GO" id="GO:0032259">
    <property type="term" value="P:methylation"/>
    <property type="evidence" value="ECO:0007669"/>
    <property type="project" value="UniProtKB-KW"/>
</dbReference>
<dbReference type="PANTHER" id="PTHR42912">
    <property type="entry name" value="METHYLTRANSFERASE"/>
    <property type="match status" value="1"/>
</dbReference>
<dbReference type="Gene3D" id="3.40.50.150">
    <property type="entry name" value="Vaccinia Virus protein VP39"/>
    <property type="match status" value="1"/>
</dbReference>
<organism evidence="2 3">
    <name type="scientific">Allokutzneria oryzae</name>
    <dbReference type="NCBI Taxonomy" id="1378989"/>
    <lineage>
        <taxon>Bacteria</taxon>
        <taxon>Bacillati</taxon>
        <taxon>Actinomycetota</taxon>
        <taxon>Actinomycetes</taxon>
        <taxon>Pseudonocardiales</taxon>
        <taxon>Pseudonocardiaceae</taxon>
        <taxon>Allokutzneria</taxon>
    </lineage>
</organism>
<gene>
    <name evidence="2" type="ORF">ACFFQA_03100</name>
</gene>
<evidence type="ECO:0000313" key="3">
    <source>
        <dbReference type="Proteomes" id="UP001589693"/>
    </source>
</evidence>
<dbReference type="InterPro" id="IPR013216">
    <property type="entry name" value="Methyltransf_11"/>
</dbReference>
<keyword evidence="2" id="KW-0489">Methyltransferase</keyword>
<reference evidence="2 3" key="1">
    <citation type="submission" date="2024-09" db="EMBL/GenBank/DDBJ databases">
        <authorList>
            <person name="Sun Q."/>
            <person name="Mori K."/>
        </authorList>
    </citation>
    <scope>NUCLEOTIDE SEQUENCE [LARGE SCALE GENOMIC DNA]</scope>
    <source>
        <strain evidence="2 3">TBRC 7907</strain>
    </source>
</reference>
<dbReference type="CDD" id="cd02440">
    <property type="entry name" value="AdoMet_MTases"/>
    <property type="match status" value="1"/>
</dbReference>
<name>A0ABV5ZPU1_9PSEU</name>
<keyword evidence="3" id="KW-1185">Reference proteome</keyword>
<dbReference type="RefSeq" id="WP_377850017.1">
    <property type="nucleotide sequence ID" value="NZ_JBHLZU010000002.1"/>
</dbReference>
<dbReference type="EC" id="2.1.1.-" evidence="2"/>
<keyword evidence="2" id="KW-0808">Transferase</keyword>
<dbReference type="GO" id="GO:0008168">
    <property type="term" value="F:methyltransferase activity"/>
    <property type="evidence" value="ECO:0007669"/>
    <property type="project" value="UniProtKB-KW"/>
</dbReference>
<dbReference type="EMBL" id="JBHLZU010000002">
    <property type="protein sequence ID" value="MFB9902913.1"/>
    <property type="molecule type" value="Genomic_DNA"/>
</dbReference>
<dbReference type="SUPFAM" id="SSF53335">
    <property type="entry name" value="S-adenosyl-L-methionine-dependent methyltransferases"/>
    <property type="match status" value="1"/>
</dbReference>
<dbReference type="InterPro" id="IPR050508">
    <property type="entry name" value="Methyltransf_Superfamily"/>
</dbReference>
<protein>
    <submittedName>
        <fullName evidence="2">Class I SAM-dependent methyltransferase</fullName>
        <ecNumber evidence="2">2.1.1.-</ecNumber>
    </submittedName>
</protein>
<evidence type="ECO:0000259" key="1">
    <source>
        <dbReference type="Pfam" id="PF08241"/>
    </source>
</evidence>
<evidence type="ECO:0000313" key="2">
    <source>
        <dbReference type="EMBL" id="MFB9902913.1"/>
    </source>
</evidence>
<dbReference type="InterPro" id="IPR029063">
    <property type="entry name" value="SAM-dependent_MTases_sf"/>
</dbReference>
<accession>A0ABV5ZPU1</accession>
<dbReference type="Pfam" id="PF08241">
    <property type="entry name" value="Methyltransf_11"/>
    <property type="match status" value="1"/>
</dbReference>
<dbReference type="Proteomes" id="UP001589693">
    <property type="component" value="Unassembled WGS sequence"/>
</dbReference>